<evidence type="ECO:0000256" key="6">
    <source>
        <dbReference type="ARBA" id="ARBA00022692"/>
    </source>
</evidence>
<dbReference type="RefSeq" id="WP_372566911.1">
    <property type="nucleotide sequence ID" value="NZ_JBGOSP010000049.1"/>
</dbReference>
<evidence type="ECO:0000256" key="2">
    <source>
        <dbReference type="ARBA" id="ARBA00004687"/>
    </source>
</evidence>
<name>A0ABV4SXS3_9ACTN</name>
<evidence type="ECO:0000256" key="1">
    <source>
        <dbReference type="ARBA" id="ARBA00004477"/>
    </source>
</evidence>
<feature type="transmembrane region" description="Helical" evidence="10">
    <location>
        <begin position="297"/>
        <end position="318"/>
    </location>
</feature>
<feature type="transmembrane region" description="Helical" evidence="10">
    <location>
        <begin position="150"/>
        <end position="171"/>
    </location>
</feature>
<comment type="caution">
    <text evidence="11">The sequence shown here is derived from an EMBL/GenBank/DDBJ whole genome shotgun (WGS) entry which is preliminary data.</text>
</comment>
<sequence length="398" mass="42714">MPTGPAVAKPLSGEERIARLPHRVRGALRRAAPALVLYATARLVGLAVAAAVASRAHRPLWITLGDSWDSKWYAGIAQHGYGTTIAGRTPGFTYNDLAFFPLYPALQRTLATLIPLHMTVAGLVVAWLSAFAAAWGIYAVGEGLHGRRTGIVLALLWGILPHAVVETMAYSESLMTALSAWSLYAVLTRRWLWAGALALLAGLTRPNAVAVAMAVLCAAGLALRRSRRDRRDWRIWASAALAPLGWLGYLSWVGSRSGGPLGYFKIQQGWGSRFDFGVSELRFLKGVFTDRDTPPHLAYYMGAAVVFAGLAALVLLVLDRPPLPVLVYSIVLVAIAIGGSKFYACKPRFLLPAFPLMLPAAIALARARPRTTAVLLPAIAVVSAAYGAYSLFYADTAP</sequence>
<evidence type="ECO:0000256" key="5">
    <source>
        <dbReference type="ARBA" id="ARBA00022679"/>
    </source>
</evidence>
<dbReference type="InterPro" id="IPR007315">
    <property type="entry name" value="PIG-V/Gpi18"/>
</dbReference>
<evidence type="ECO:0000256" key="4">
    <source>
        <dbReference type="ARBA" id="ARBA00022676"/>
    </source>
</evidence>
<evidence type="ECO:0008006" key="13">
    <source>
        <dbReference type="Google" id="ProtNLM"/>
    </source>
</evidence>
<comment type="pathway">
    <text evidence="2">Glycolipid biosynthesis; glycosylphosphatidylinositol-anchor biosynthesis.</text>
</comment>
<evidence type="ECO:0000313" key="11">
    <source>
        <dbReference type="EMBL" id="MFA3843035.1"/>
    </source>
</evidence>
<comment type="subcellular location">
    <subcellularLocation>
        <location evidence="1">Endoplasmic reticulum membrane</location>
        <topology evidence="1">Multi-pass membrane protein</topology>
    </subcellularLocation>
</comment>
<feature type="transmembrane region" description="Helical" evidence="10">
    <location>
        <begin position="191"/>
        <end position="223"/>
    </location>
</feature>
<dbReference type="PANTHER" id="PTHR12468:SF2">
    <property type="entry name" value="GPI MANNOSYLTRANSFERASE 2"/>
    <property type="match status" value="1"/>
</dbReference>
<keyword evidence="4" id="KW-0328">Glycosyltransferase</keyword>
<feature type="transmembrane region" description="Helical" evidence="10">
    <location>
        <begin position="35"/>
        <end position="54"/>
    </location>
</feature>
<keyword evidence="5" id="KW-0808">Transferase</keyword>
<evidence type="ECO:0000256" key="3">
    <source>
        <dbReference type="ARBA" id="ARBA00022502"/>
    </source>
</evidence>
<keyword evidence="7" id="KW-0256">Endoplasmic reticulum</keyword>
<dbReference type="EMBL" id="JBGOSP010000049">
    <property type="protein sequence ID" value="MFA3843035.1"/>
    <property type="molecule type" value="Genomic_DNA"/>
</dbReference>
<feature type="transmembrane region" description="Helical" evidence="10">
    <location>
        <begin position="114"/>
        <end position="138"/>
    </location>
</feature>
<keyword evidence="3" id="KW-0337">GPI-anchor biosynthesis</keyword>
<evidence type="ECO:0000313" key="12">
    <source>
        <dbReference type="Proteomes" id="UP001571476"/>
    </source>
</evidence>
<feature type="transmembrane region" description="Helical" evidence="10">
    <location>
        <begin position="349"/>
        <end position="367"/>
    </location>
</feature>
<keyword evidence="9 10" id="KW-0472">Membrane</keyword>
<evidence type="ECO:0000256" key="10">
    <source>
        <dbReference type="SAM" id="Phobius"/>
    </source>
</evidence>
<keyword evidence="8 10" id="KW-1133">Transmembrane helix</keyword>
<dbReference type="PANTHER" id="PTHR12468">
    <property type="entry name" value="GPI MANNOSYLTRANSFERASE 2"/>
    <property type="match status" value="1"/>
</dbReference>
<keyword evidence="6 10" id="KW-0812">Transmembrane</keyword>
<feature type="transmembrane region" description="Helical" evidence="10">
    <location>
        <begin position="325"/>
        <end position="343"/>
    </location>
</feature>
<organism evidence="11 12">
    <name type="scientific">Streptomyces aureus</name>
    <dbReference type="NCBI Taxonomy" id="193461"/>
    <lineage>
        <taxon>Bacteria</taxon>
        <taxon>Bacillati</taxon>
        <taxon>Actinomycetota</taxon>
        <taxon>Actinomycetes</taxon>
        <taxon>Kitasatosporales</taxon>
        <taxon>Streptomycetaceae</taxon>
        <taxon>Streptomyces</taxon>
    </lineage>
</organism>
<protein>
    <recommendedName>
        <fullName evidence="13">Integral membrane protein</fullName>
    </recommendedName>
</protein>
<keyword evidence="12" id="KW-1185">Reference proteome</keyword>
<proteinExistence type="predicted"/>
<reference evidence="11 12" key="1">
    <citation type="submission" date="2024-08" db="EMBL/GenBank/DDBJ databases">
        <title>Genome sequence of Streptomyces aureus CACIA-1.46HGO.</title>
        <authorList>
            <person name="Evangelista-Martinez Z."/>
        </authorList>
    </citation>
    <scope>NUCLEOTIDE SEQUENCE [LARGE SCALE GENOMIC DNA]</scope>
    <source>
        <strain evidence="11 12">CACIA-1.46HGO</strain>
    </source>
</reference>
<feature type="transmembrane region" description="Helical" evidence="10">
    <location>
        <begin position="235"/>
        <end position="254"/>
    </location>
</feature>
<evidence type="ECO:0000256" key="8">
    <source>
        <dbReference type="ARBA" id="ARBA00022989"/>
    </source>
</evidence>
<gene>
    <name evidence="11" type="ORF">ACEG43_44090</name>
</gene>
<feature type="transmembrane region" description="Helical" evidence="10">
    <location>
        <begin position="374"/>
        <end position="394"/>
    </location>
</feature>
<evidence type="ECO:0000256" key="9">
    <source>
        <dbReference type="ARBA" id="ARBA00023136"/>
    </source>
</evidence>
<evidence type="ECO:0000256" key="7">
    <source>
        <dbReference type="ARBA" id="ARBA00022824"/>
    </source>
</evidence>
<dbReference type="Proteomes" id="UP001571476">
    <property type="component" value="Unassembled WGS sequence"/>
</dbReference>
<accession>A0ABV4SXS3</accession>